<feature type="binding site" evidence="18">
    <location>
        <begin position="106"/>
        <end position="110"/>
    </location>
    <ligand>
        <name>NAD(+)</name>
        <dbReference type="ChEBI" id="CHEBI:57540"/>
    </ligand>
</feature>
<evidence type="ECO:0000256" key="2">
    <source>
        <dbReference type="ARBA" id="ARBA00001911"/>
    </source>
</evidence>
<feature type="binding site" evidence="18">
    <location>
        <position position="152"/>
    </location>
    <ligand>
        <name>NAD(+)</name>
        <dbReference type="ChEBI" id="CHEBI:57540"/>
    </ligand>
</feature>
<dbReference type="Pfam" id="PF01761">
    <property type="entry name" value="DHQ_synthase"/>
    <property type="match status" value="1"/>
</dbReference>
<reference evidence="21 22" key="1">
    <citation type="submission" date="2016-10" db="EMBL/GenBank/DDBJ databases">
        <authorList>
            <person name="de Groot N.N."/>
        </authorList>
    </citation>
    <scope>NUCLEOTIDE SEQUENCE [LARGE SCALE GENOMIC DNA]</scope>
    <source>
        <strain evidence="21 22">DSM 21650</strain>
    </source>
</reference>
<comment type="cofactor">
    <cofactor evidence="3">
        <name>Zn(2+)</name>
        <dbReference type="ChEBI" id="CHEBI:29105"/>
    </cofactor>
</comment>
<dbReference type="GO" id="GO:0008652">
    <property type="term" value="P:amino acid biosynthetic process"/>
    <property type="evidence" value="ECO:0007669"/>
    <property type="project" value="UniProtKB-KW"/>
</dbReference>
<dbReference type="Gene3D" id="3.40.50.1970">
    <property type="match status" value="1"/>
</dbReference>
<dbReference type="NCBIfam" id="TIGR01357">
    <property type="entry name" value="aroB"/>
    <property type="match status" value="1"/>
</dbReference>
<protein>
    <recommendedName>
        <fullName evidence="8 18">3-dehydroquinate synthase</fullName>
        <shortName evidence="18">DHQS</shortName>
        <ecNumber evidence="7 18">4.2.3.4</ecNumber>
    </recommendedName>
</protein>
<keyword evidence="11 18" id="KW-0479">Metal-binding</keyword>
<comment type="similarity">
    <text evidence="6 18">Belongs to the sugar phosphate cyclases superfamily. Dehydroquinate synthase family.</text>
</comment>
<dbReference type="AlphaFoldDB" id="A0A1H3PZV4"/>
<keyword evidence="12 18" id="KW-0547">Nucleotide-binding</keyword>
<evidence type="ECO:0000259" key="19">
    <source>
        <dbReference type="Pfam" id="PF01761"/>
    </source>
</evidence>
<evidence type="ECO:0000256" key="12">
    <source>
        <dbReference type="ARBA" id="ARBA00022741"/>
    </source>
</evidence>
<accession>A0A1H3PZV4</accession>
<dbReference type="RefSeq" id="WP_091729904.1">
    <property type="nucleotide sequence ID" value="NZ_FNQE01000017.1"/>
</dbReference>
<feature type="domain" description="3-dehydroquinate synthase N-terminal" evidence="19">
    <location>
        <begin position="68"/>
        <end position="179"/>
    </location>
</feature>
<evidence type="ECO:0000313" key="22">
    <source>
        <dbReference type="Proteomes" id="UP000198625"/>
    </source>
</evidence>
<dbReference type="OrthoDB" id="9806583at2"/>
<keyword evidence="17 18" id="KW-0170">Cobalt</keyword>
<evidence type="ECO:0000256" key="11">
    <source>
        <dbReference type="ARBA" id="ARBA00022723"/>
    </source>
</evidence>
<evidence type="ECO:0000256" key="6">
    <source>
        <dbReference type="ARBA" id="ARBA00005412"/>
    </source>
</evidence>
<evidence type="ECO:0000256" key="9">
    <source>
        <dbReference type="ARBA" id="ARBA00022490"/>
    </source>
</evidence>
<dbReference type="STRING" id="415015.SAMN05660462_01719"/>
<name>A0A1H3PZV4_9FIRM</name>
<gene>
    <name evidence="18" type="primary">aroB</name>
    <name evidence="21" type="ORF">SAMN05660462_01719</name>
</gene>
<dbReference type="GO" id="GO:0046872">
    <property type="term" value="F:metal ion binding"/>
    <property type="evidence" value="ECO:0007669"/>
    <property type="project" value="UniProtKB-KW"/>
</dbReference>
<keyword evidence="13 18" id="KW-0862">Zinc</keyword>
<evidence type="ECO:0000256" key="8">
    <source>
        <dbReference type="ARBA" id="ARBA00017684"/>
    </source>
</evidence>
<feature type="binding site" evidence="18">
    <location>
        <position position="185"/>
    </location>
    <ligand>
        <name>Zn(2+)</name>
        <dbReference type="ChEBI" id="CHEBI:29105"/>
    </ligand>
</feature>
<dbReference type="GO" id="GO:0009423">
    <property type="term" value="P:chorismate biosynthetic process"/>
    <property type="evidence" value="ECO:0007669"/>
    <property type="project" value="UniProtKB-UniRule"/>
</dbReference>
<dbReference type="PIRSF" id="PIRSF001455">
    <property type="entry name" value="DHQ_synth"/>
    <property type="match status" value="1"/>
</dbReference>
<dbReference type="InterPro" id="IPR056179">
    <property type="entry name" value="DHQS_C"/>
</dbReference>
<comment type="function">
    <text evidence="18">Catalyzes the conversion of 3-deoxy-D-arabino-heptulosonate 7-phosphate (DAHP) to dehydroquinate (DHQ).</text>
</comment>
<organism evidence="21 22">
    <name type="scientific">Proteiniborus ethanoligenes</name>
    <dbReference type="NCBI Taxonomy" id="415015"/>
    <lineage>
        <taxon>Bacteria</taxon>
        <taxon>Bacillati</taxon>
        <taxon>Bacillota</taxon>
        <taxon>Clostridia</taxon>
        <taxon>Eubacteriales</taxon>
        <taxon>Proteiniborus</taxon>
    </lineage>
</organism>
<dbReference type="UniPathway" id="UPA00053">
    <property type="reaction ID" value="UER00085"/>
</dbReference>
<proteinExistence type="inferred from homology"/>
<dbReference type="EC" id="4.2.3.4" evidence="7 18"/>
<feature type="binding site" evidence="18">
    <location>
        <position position="246"/>
    </location>
    <ligand>
        <name>Zn(2+)</name>
        <dbReference type="ChEBI" id="CHEBI:29105"/>
    </ligand>
</feature>
<feature type="binding site" evidence="18">
    <location>
        <begin position="130"/>
        <end position="131"/>
    </location>
    <ligand>
        <name>NAD(+)</name>
        <dbReference type="ChEBI" id="CHEBI:57540"/>
    </ligand>
</feature>
<evidence type="ECO:0000256" key="14">
    <source>
        <dbReference type="ARBA" id="ARBA00023027"/>
    </source>
</evidence>
<dbReference type="InterPro" id="IPR030963">
    <property type="entry name" value="DHQ_synth_fam"/>
</dbReference>
<evidence type="ECO:0000256" key="16">
    <source>
        <dbReference type="ARBA" id="ARBA00023239"/>
    </source>
</evidence>
<feature type="binding site" evidence="18">
    <location>
        <position position="263"/>
    </location>
    <ligand>
        <name>Zn(2+)</name>
        <dbReference type="ChEBI" id="CHEBI:29105"/>
    </ligand>
</feature>
<comment type="caution">
    <text evidence="18">Lacks conserved residue(s) required for the propagation of feature annotation.</text>
</comment>
<evidence type="ECO:0000256" key="4">
    <source>
        <dbReference type="ARBA" id="ARBA00004496"/>
    </source>
</evidence>
<keyword evidence="22" id="KW-1185">Reference proteome</keyword>
<evidence type="ECO:0000256" key="17">
    <source>
        <dbReference type="ARBA" id="ARBA00023285"/>
    </source>
</evidence>
<dbReference type="SUPFAM" id="SSF56796">
    <property type="entry name" value="Dehydroquinate synthase-like"/>
    <property type="match status" value="1"/>
</dbReference>
<keyword evidence="14 18" id="KW-0520">NAD</keyword>
<evidence type="ECO:0000256" key="1">
    <source>
        <dbReference type="ARBA" id="ARBA00001393"/>
    </source>
</evidence>
<dbReference type="FunFam" id="3.40.50.1970:FF:000007">
    <property type="entry name" value="Pentafunctional AROM polypeptide"/>
    <property type="match status" value="1"/>
</dbReference>
<evidence type="ECO:0000256" key="15">
    <source>
        <dbReference type="ARBA" id="ARBA00023141"/>
    </source>
</evidence>
<dbReference type="Proteomes" id="UP000198625">
    <property type="component" value="Unassembled WGS sequence"/>
</dbReference>
<evidence type="ECO:0000256" key="5">
    <source>
        <dbReference type="ARBA" id="ARBA00004661"/>
    </source>
</evidence>
<dbReference type="GO" id="GO:0009073">
    <property type="term" value="P:aromatic amino acid family biosynthetic process"/>
    <property type="evidence" value="ECO:0007669"/>
    <property type="project" value="UniProtKB-KW"/>
</dbReference>
<dbReference type="GO" id="GO:0005737">
    <property type="term" value="C:cytoplasm"/>
    <property type="evidence" value="ECO:0007669"/>
    <property type="project" value="UniProtKB-SubCell"/>
</dbReference>
<keyword evidence="15 18" id="KW-0057">Aromatic amino acid biosynthesis</keyword>
<comment type="subcellular location">
    <subcellularLocation>
        <location evidence="4 18">Cytoplasm</location>
    </subcellularLocation>
</comment>
<evidence type="ECO:0000256" key="13">
    <source>
        <dbReference type="ARBA" id="ARBA00022833"/>
    </source>
</evidence>
<dbReference type="PANTHER" id="PTHR43622:SF7">
    <property type="entry name" value="3-DEHYDROQUINATE SYNTHASE, CHLOROPLASTIC"/>
    <property type="match status" value="1"/>
</dbReference>
<dbReference type="HAMAP" id="MF_00110">
    <property type="entry name" value="DHQ_synthase"/>
    <property type="match status" value="1"/>
</dbReference>
<evidence type="ECO:0000259" key="20">
    <source>
        <dbReference type="Pfam" id="PF24621"/>
    </source>
</evidence>
<dbReference type="InterPro" id="IPR016037">
    <property type="entry name" value="DHQ_synth_AroB"/>
</dbReference>
<evidence type="ECO:0000256" key="18">
    <source>
        <dbReference type="HAMAP-Rule" id="MF_00110"/>
    </source>
</evidence>
<feature type="binding site" evidence="18">
    <location>
        <position position="143"/>
    </location>
    <ligand>
        <name>NAD(+)</name>
        <dbReference type="ChEBI" id="CHEBI:57540"/>
    </ligand>
</feature>
<dbReference type="CDD" id="cd08195">
    <property type="entry name" value="DHQS"/>
    <property type="match status" value="1"/>
</dbReference>
<evidence type="ECO:0000256" key="10">
    <source>
        <dbReference type="ARBA" id="ARBA00022605"/>
    </source>
</evidence>
<dbReference type="PANTHER" id="PTHR43622">
    <property type="entry name" value="3-DEHYDROQUINATE SYNTHASE"/>
    <property type="match status" value="1"/>
</dbReference>
<feature type="domain" description="3-dehydroquinate synthase C-terminal" evidence="20">
    <location>
        <begin position="182"/>
        <end position="322"/>
    </location>
</feature>
<dbReference type="Pfam" id="PF24621">
    <property type="entry name" value="DHQS_C"/>
    <property type="match status" value="1"/>
</dbReference>
<dbReference type="InterPro" id="IPR050071">
    <property type="entry name" value="Dehydroquinate_synthase"/>
</dbReference>
<dbReference type="GO" id="GO:0003856">
    <property type="term" value="F:3-dehydroquinate synthase activity"/>
    <property type="evidence" value="ECO:0007669"/>
    <property type="project" value="UniProtKB-UniRule"/>
</dbReference>
<evidence type="ECO:0000256" key="3">
    <source>
        <dbReference type="ARBA" id="ARBA00001947"/>
    </source>
</evidence>
<dbReference type="InterPro" id="IPR030960">
    <property type="entry name" value="DHQS/DOIS_N"/>
</dbReference>
<comment type="cofactor">
    <cofactor evidence="18">
        <name>Co(2+)</name>
        <dbReference type="ChEBI" id="CHEBI:48828"/>
    </cofactor>
    <cofactor evidence="18">
        <name>Zn(2+)</name>
        <dbReference type="ChEBI" id="CHEBI:29105"/>
    </cofactor>
    <text evidence="18">Binds 1 divalent metal cation per subunit. Can use either Co(2+) or Zn(2+).</text>
</comment>
<dbReference type="GO" id="GO:0000166">
    <property type="term" value="F:nucleotide binding"/>
    <property type="evidence" value="ECO:0007669"/>
    <property type="project" value="UniProtKB-KW"/>
</dbReference>
<comment type="pathway">
    <text evidence="5 18">Metabolic intermediate biosynthesis; chorismate biosynthesis; chorismate from D-erythrose 4-phosphate and phosphoenolpyruvate: step 2/7.</text>
</comment>
<dbReference type="EMBL" id="FNQE01000017">
    <property type="protein sequence ID" value="SDZ06481.1"/>
    <property type="molecule type" value="Genomic_DNA"/>
</dbReference>
<evidence type="ECO:0000313" key="21">
    <source>
        <dbReference type="EMBL" id="SDZ06481.1"/>
    </source>
</evidence>
<dbReference type="Gene3D" id="1.20.1090.10">
    <property type="entry name" value="Dehydroquinate synthase-like - alpha domain"/>
    <property type="match status" value="1"/>
</dbReference>
<comment type="cofactor">
    <cofactor evidence="2 18">
        <name>NAD(+)</name>
        <dbReference type="ChEBI" id="CHEBI:57540"/>
    </cofactor>
</comment>
<comment type="catalytic activity">
    <reaction evidence="1 18">
        <text>7-phospho-2-dehydro-3-deoxy-D-arabino-heptonate = 3-dehydroquinate + phosphate</text>
        <dbReference type="Rhea" id="RHEA:21968"/>
        <dbReference type="ChEBI" id="CHEBI:32364"/>
        <dbReference type="ChEBI" id="CHEBI:43474"/>
        <dbReference type="ChEBI" id="CHEBI:58394"/>
        <dbReference type="EC" id="4.2.3.4"/>
    </reaction>
</comment>
<keyword evidence="10 18" id="KW-0028">Amino-acid biosynthesis</keyword>
<keyword evidence="16 18" id="KW-0456">Lyase</keyword>
<sequence length="356" mass="40035">MYKIKVNLAQKDYPILIKRGIINSLDFEIGRIYKNKKIAIITDHNIKGIYGDRIIESLSAYGFQIHTILVNPGEGSKSIQVLSHVYNQLLDIGINRKDLIVAFGGGVVGDLAGFAASTFLRGIRYIQVPTSLLAQIDSSVGGKVGINLPRGKNLVGNFYHPESVFIDPDLLNTLPNRYLYDGMAEVIKYACIRDKTMYEKLLSIESKEKLYENIEEIIYSCCSIKKEIVEKDERESGERMLLNFGHTIGHAIEKFFNYETFTHGEAVAIGMYCITRQSEEMGITKKGTSSLIKRILVQYNLPFEIGEIDNSRLLESIALDKKGEEDILNIVLLKEIGAGFINKINKEDIGEFVSHL</sequence>
<keyword evidence="9 18" id="KW-0963">Cytoplasm</keyword>
<evidence type="ECO:0000256" key="7">
    <source>
        <dbReference type="ARBA" id="ARBA00013031"/>
    </source>
</evidence>